<comment type="caution">
    <text evidence="1">The sequence shown here is derived from an EMBL/GenBank/DDBJ whole genome shotgun (WGS) entry which is preliminary data.</text>
</comment>
<proteinExistence type="predicted"/>
<evidence type="ECO:0000313" key="1">
    <source>
        <dbReference type="EMBL" id="MDC0675783.1"/>
    </source>
</evidence>
<evidence type="ECO:0000313" key="2">
    <source>
        <dbReference type="Proteomes" id="UP001217838"/>
    </source>
</evidence>
<reference evidence="1 2" key="1">
    <citation type="submission" date="2022-11" db="EMBL/GenBank/DDBJ databases">
        <title>Minimal conservation of predation-associated metabolite biosynthetic gene clusters underscores biosynthetic potential of Myxococcota including descriptions for ten novel species: Archangium lansinium sp. nov., Myxococcus landrumus sp. nov., Nannocystis bai.</title>
        <authorList>
            <person name="Ahearne A."/>
            <person name="Stevens C."/>
            <person name="Dowd S."/>
        </authorList>
    </citation>
    <scope>NUCLEOTIDE SEQUENCE [LARGE SCALE GENOMIC DNA]</scope>
    <source>
        <strain evidence="1 2">NCELM</strain>
    </source>
</reference>
<dbReference type="PANTHER" id="PTHR30319">
    <property type="entry name" value="PHENYLACETIC ACID REGULATOR-RELATED TRANSCRIPTIONAL REPRESSOR"/>
    <property type="match status" value="1"/>
</dbReference>
<dbReference type="EMBL" id="JAQNDN010000028">
    <property type="protein sequence ID" value="MDC0675783.1"/>
    <property type="molecule type" value="Genomic_DNA"/>
</dbReference>
<keyword evidence="2" id="KW-1185">Reference proteome</keyword>
<gene>
    <name evidence="1" type="ORF">POL58_49095</name>
</gene>
<evidence type="ECO:0008006" key="3">
    <source>
        <dbReference type="Google" id="ProtNLM"/>
    </source>
</evidence>
<name>A0ABT5BPY0_9BACT</name>
<accession>A0ABT5BPY0</accession>
<dbReference type="Proteomes" id="UP001217838">
    <property type="component" value="Unassembled WGS sequence"/>
</dbReference>
<dbReference type="PANTHER" id="PTHR30319:SF1">
    <property type="entry name" value="TRANSCRIPTIONAL REPRESSOR PAAX"/>
    <property type="match status" value="1"/>
</dbReference>
<sequence>MSFLARHDVSLNELLVAPLVFRGGWPGLAEQPHATAAGMRDLAEFGGHGAGAIRTAMSRLRSSGQIESFECDGVTRYRLGAWGSSIGATVMRRFERPEGYVLAIFSFEAGDARERQLVRDALRSYGFQKLAQNVYINGQIDTAGIEAVVQEHGLAQHLFLFRCPDQADPALDRRLIELFDVKARARVLARFERELHDYLHGSGVSGDEFVRRYFAAGPANYRVTFVDEPALPARCLPPDYPLERLVPYAEPTARQARAIVDYWRRIHV</sequence>
<organism evidence="1 2">
    <name type="scientific">Nannocystis radixulma</name>
    <dbReference type="NCBI Taxonomy" id="2995305"/>
    <lineage>
        <taxon>Bacteria</taxon>
        <taxon>Pseudomonadati</taxon>
        <taxon>Myxococcota</taxon>
        <taxon>Polyangia</taxon>
        <taxon>Nannocystales</taxon>
        <taxon>Nannocystaceae</taxon>
        <taxon>Nannocystis</taxon>
    </lineage>
</organism>
<dbReference type="RefSeq" id="WP_272011341.1">
    <property type="nucleotide sequence ID" value="NZ_JAQNDN010000028.1"/>
</dbReference>
<protein>
    <recommendedName>
        <fullName evidence="3">PaaX family transcriptional regulator</fullName>
    </recommendedName>
</protein>